<evidence type="ECO:0000313" key="6">
    <source>
        <dbReference type="Proteomes" id="UP001595998"/>
    </source>
</evidence>
<accession>A0ABV8XQC4</accession>
<evidence type="ECO:0000259" key="4">
    <source>
        <dbReference type="Pfam" id="PF13649"/>
    </source>
</evidence>
<dbReference type="PANTHER" id="PTHR43464:SF19">
    <property type="entry name" value="UBIQUINONE BIOSYNTHESIS O-METHYLTRANSFERASE, MITOCHONDRIAL"/>
    <property type="match status" value="1"/>
</dbReference>
<keyword evidence="1 5" id="KW-0489">Methyltransferase</keyword>
<keyword evidence="6" id="KW-1185">Reference proteome</keyword>
<dbReference type="Proteomes" id="UP001595998">
    <property type="component" value="Unassembled WGS sequence"/>
</dbReference>
<protein>
    <submittedName>
        <fullName evidence="5">Class I SAM-dependent methyltransferase</fullName>
        <ecNumber evidence="5">2.1.1.222</ecNumber>
        <ecNumber evidence="5">2.1.1.64</ecNumber>
    </submittedName>
</protein>
<dbReference type="EC" id="2.1.1.222" evidence="5"/>
<gene>
    <name evidence="5" type="ORF">ACFOZ9_15965</name>
</gene>
<dbReference type="SUPFAM" id="SSF53335">
    <property type="entry name" value="S-adenosyl-L-methionine-dependent methyltransferases"/>
    <property type="match status" value="1"/>
</dbReference>
<dbReference type="GO" id="GO:0061542">
    <property type="term" value="F:3-demethylubiquinol 3-O-methyltransferase activity"/>
    <property type="evidence" value="ECO:0007669"/>
    <property type="project" value="UniProtKB-EC"/>
</dbReference>
<feature type="domain" description="Methyltransferase" evidence="4">
    <location>
        <begin position="70"/>
        <end position="161"/>
    </location>
</feature>
<reference evidence="6" key="1">
    <citation type="journal article" date="2019" name="Int. J. Syst. Evol. Microbiol.">
        <title>The Global Catalogue of Microorganisms (GCM) 10K type strain sequencing project: providing services to taxonomists for standard genome sequencing and annotation.</title>
        <authorList>
            <consortium name="The Broad Institute Genomics Platform"/>
            <consortium name="The Broad Institute Genome Sequencing Center for Infectious Disease"/>
            <person name="Wu L."/>
            <person name="Ma J."/>
        </authorList>
    </citation>
    <scope>NUCLEOTIDE SEQUENCE [LARGE SCALE GENOMIC DNA]</scope>
    <source>
        <strain evidence="6">CCUG 56029</strain>
    </source>
</reference>
<dbReference type="RefSeq" id="WP_380041477.1">
    <property type="nucleotide sequence ID" value="NZ_JBHSEH010000024.1"/>
</dbReference>
<dbReference type="GO" id="GO:0102208">
    <property type="term" value="F:2-polyprenyl-6-hydroxyphenol methylase activity"/>
    <property type="evidence" value="ECO:0007669"/>
    <property type="project" value="UniProtKB-EC"/>
</dbReference>
<evidence type="ECO:0000256" key="1">
    <source>
        <dbReference type="ARBA" id="ARBA00022603"/>
    </source>
</evidence>
<keyword evidence="2 5" id="KW-0808">Transferase</keyword>
<dbReference type="CDD" id="cd02440">
    <property type="entry name" value="AdoMet_MTases"/>
    <property type="match status" value="1"/>
</dbReference>
<dbReference type="InterPro" id="IPR041698">
    <property type="entry name" value="Methyltransf_25"/>
</dbReference>
<evidence type="ECO:0000313" key="5">
    <source>
        <dbReference type="EMBL" id="MFC4427714.1"/>
    </source>
</evidence>
<name>A0ABV8XQC4_9DEIO</name>
<organism evidence="5 6">
    <name type="scientific">Deinococcus navajonensis</name>
    <dbReference type="NCBI Taxonomy" id="309884"/>
    <lineage>
        <taxon>Bacteria</taxon>
        <taxon>Thermotogati</taxon>
        <taxon>Deinococcota</taxon>
        <taxon>Deinococci</taxon>
        <taxon>Deinococcales</taxon>
        <taxon>Deinococcaceae</taxon>
        <taxon>Deinococcus</taxon>
    </lineage>
</organism>
<dbReference type="GO" id="GO:0032259">
    <property type="term" value="P:methylation"/>
    <property type="evidence" value="ECO:0007669"/>
    <property type="project" value="UniProtKB-KW"/>
</dbReference>
<dbReference type="EC" id="2.1.1.64" evidence="5"/>
<proteinExistence type="predicted"/>
<evidence type="ECO:0000256" key="3">
    <source>
        <dbReference type="ARBA" id="ARBA00022691"/>
    </source>
</evidence>
<sequence>MRIATLEQLLDTLDRLFDDGSDWTRREGADHWARIFRQPDHPLNADLPDANLVEWQRRGLLPAGGGRTALDLGCGLGRNTRWLAAQGYQATGVDLSSYAVQEARRRSALPGASYIGGDVLREPLAGGPFDLIYDSGCFHHLPPHRRLSYLSVVRAELKPGGLFGICTFAPGRMGTQTDDLTILKRGQLEGGMAYSLDDLQGVFSELTYLAGGPLQAPEREVEPVFAMDFLHAALFRRPV</sequence>
<dbReference type="InterPro" id="IPR029063">
    <property type="entry name" value="SAM-dependent_MTases_sf"/>
</dbReference>
<dbReference type="Gene3D" id="3.40.50.150">
    <property type="entry name" value="Vaccinia Virus protein VP39"/>
    <property type="match status" value="1"/>
</dbReference>
<dbReference type="Pfam" id="PF13649">
    <property type="entry name" value="Methyltransf_25"/>
    <property type="match status" value="1"/>
</dbReference>
<evidence type="ECO:0000256" key="2">
    <source>
        <dbReference type="ARBA" id="ARBA00022679"/>
    </source>
</evidence>
<comment type="caution">
    <text evidence="5">The sequence shown here is derived from an EMBL/GenBank/DDBJ whole genome shotgun (WGS) entry which is preliminary data.</text>
</comment>
<keyword evidence="3" id="KW-0949">S-adenosyl-L-methionine</keyword>
<dbReference type="PANTHER" id="PTHR43464">
    <property type="entry name" value="METHYLTRANSFERASE"/>
    <property type="match status" value="1"/>
</dbReference>
<dbReference type="EMBL" id="JBHSEH010000024">
    <property type="protein sequence ID" value="MFC4427714.1"/>
    <property type="molecule type" value="Genomic_DNA"/>
</dbReference>